<accession>A0A9P8VS57</accession>
<organism evidence="1 2">
    <name type="scientific">Thelonectria olida</name>
    <dbReference type="NCBI Taxonomy" id="1576542"/>
    <lineage>
        <taxon>Eukaryota</taxon>
        <taxon>Fungi</taxon>
        <taxon>Dikarya</taxon>
        <taxon>Ascomycota</taxon>
        <taxon>Pezizomycotina</taxon>
        <taxon>Sordariomycetes</taxon>
        <taxon>Hypocreomycetidae</taxon>
        <taxon>Hypocreales</taxon>
        <taxon>Nectriaceae</taxon>
        <taxon>Thelonectria</taxon>
    </lineage>
</organism>
<dbReference type="OrthoDB" id="5028197at2759"/>
<reference evidence="1 2" key="1">
    <citation type="journal article" date="2021" name="Nat. Commun.">
        <title>Genetic determinants of endophytism in the Arabidopsis root mycobiome.</title>
        <authorList>
            <person name="Mesny F."/>
            <person name="Miyauchi S."/>
            <person name="Thiergart T."/>
            <person name="Pickel B."/>
            <person name="Atanasova L."/>
            <person name="Karlsson M."/>
            <person name="Huettel B."/>
            <person name="Barry K.W."/>
            <person name="Haridas S."/>
            <person name="Chen C."/>
            <person name="Bauer D."/>
            <person name="Andreopoulos W."/>
            <person name="Pangilinan J."/>
            <person name="LaButti K."/>
            <person name="Riley R."/>
            <person name="Lipzen A."/>
            <person name="Clum A."/>
            <person name="Drula E."/>
            <person name="Henrissat B."/>
            <person name="Kohler A."/>
            <person name="Grigoriev I.V."/>
            <person name="Martin F.M."/>
            <person name="Hacquard S."/>
        </authorList>
    </citation>
    <scope>NUCLEOTIDE SEQUENCE [LARGE SCALE GENOMIC DNA]</scope>
    <source>
        <strain evidence="1 2">MPI-CAGE-CH-0241</strain>
    </source>
</reference>
<dbReference type="AlphaFoldDB" id="A0A9P8VS57"/>
<proteinExistence type="predicted"/>
<protein>
    <submittedName>
        <fullName evidence="1">Uncharacterized protein</fullName>
    </submittedName>
</protein>
<dbReference type="Proteomes" id="UP000777438">
    <property type="component" value="Unassembled WGS sequence"/>
</dbReference>
<sequence>MAAMDILANLQLYIDYHAHALIYCRDECQCALSIVCSRVRTHLRDKHHVPEHARRCLTKVLKS</sequence>
<comment type="caution">
    <text evidence="1">The sequence shown here is derived from an EMBL/GenBank/DDBJ whole genome shotgun (WGS) entry which is preliminary data.</text>
</comment>
<evidence type="ECO:0000313" key="1">
    <source>
        <dbReference type="EMBL" id="KAH6871972.1"/>
    </source>
</evidence>
<name>A0A9P8VS57_9HYPO</name>
<feature type="non-terminal residue" evidence="1">
    <location>
        <position position="63"/>
    </location>
</feature>
<dbReference type="EMBL" id="JAGPYM010000048">
    <property type="protein sequence ID" value="KAH6871972.1"/>
    <property type="molecule type" value="Genomic_DNA"/>
</dbReference>
<keyword evidence="2" id="KW-1185">Reference proteome</keyword>
<gene>
    <name evidence="1" type="ORF">B0T10DRAFT_375791</name>
</gene>
<evidence type="ECO:0000313" key="2">
    <source>
        <dbReference type="Proteomes" id="UP000777438"/>
    </source>
</evidence>